<comment type="caution">
    <text evidence="1">The sequence shown here is derived from an EMBL/GenBank/DDBJ whole genome shotgun (WGS) entry which is preliminary data.</text>
</comment>
<evidence type="ECO:0000313" key="1">
    <source>
        <dbReference type="EMBL" id="MED6199452.1"/>
    </source>
</evidence>
<organism evidence="1 2">
    <name type="scientific">Stylosanthes scabra</name>
    <dbReference type="NCBI Taxonomy" id="79078"/>
    <lineage>
        <taxon>Eukaryota</taxon>
        <taxon>Viridiplantae</taxon>
        <taxon>Streptophyta</taxon>
        <taxon>Embryophyta</taxon>
        <taxon>Tracheophyta</taxon>
        <taxon>Spermatophyta</taxon>
        <taxon>Magnoliopsida</taxon>
        <taxon>eudicotyledons</taxon>
        <taxon>Gunneridae</taxon>
        <taxon>Pentapetalae</taxon>
        <taxon>rosids</taxon>
        <taxon>fabids</taxon>
        <taxon>Fabales</taxon>
        <taxon>Fabaceae</taxon>
        <taxon>Papilionoideae</taxon>
        <taxon>50 kb inversion clade</taxon>
        <taxon>dalbergioids sensu lato</taxon>
        <taxon>Dalbergieae</taxon>
        <taxon>Pterocarpus clade</taxon>
        <taxon>Stylosanthes</taxon>
    </lineage>
</organism>
<keyword evidence="2" id="KW-1185">Reference proteome</keyword>
<dbReference type="EMBL" id="JASCZI010212436">
    <property type="protein sequence ID" value="MED6199452.1"/>
    <property type="molecule type" value="Genomic_DNA"/>
</dbReference>
<feature type="non-terminal residue" evidence="1">
    <location>
        <position position="52"/>
    </location>
</feature>
<dbReference type="Proteomes" id="UP001341840">
    <property type="component" value="Unassembled WGS sequence"/>
</dbReference>
<proteinExistence type="predicted"/>
<gene>
    <name evidence="1" type="ORF">PIB30_076073</name>
</gene>
<sequence length="52" mass="5433">MHFISCAPSSSYPALPIRASAATNGVFSSSWVSLPVTVDNTHSAIANPFVPE</sequence>
<protein>
    <submittedName>
        <fullName evidence="1">Uncharacterized protein</fullName>
    </submittedName>
</protein>
<accession>A0ABU6XP46</accession>
<name>A0ABU6XP46_9FABA</name>
<evidence type="ECO:0000313" key="2">
    <source>
        <dbReference type="Proteomes" id="UP001341840"/>
    </source>
</evidence>
<reference evidence="1 2" key="1">
    <citation type="journal article" date="2023" name="Plants (Basel)">
        <title>Bridging the Gap: Combining Genomics and Transcriptomics Approaches to Understand Stylosanthes scabra, an Orphan Legume from the Brazilian Caatinga.</title>
        <authorList>
            <person name="Ferreira-Neto J.R.C."/>
            <person name="da Silva M.D."/>
            <person name="Binneck E."/>
            <person name="de Melo N.F."/>
            <person name="da Silva R.H."/>
            <person name="de Melo A.L.T.M."/>
            <person name="Pandolfi V."/>
            <person name="Bustamante F.O."/>
            <person name="Brasileiro-Vidal A.C."/>
            <person name="Benko-Iseppon A.M."/>
        </authorList>
    </citation>
    <scope>NUCLEOTIDE SEQUENCE [LARGE SCALE GENOMIC DNA]</scope>
    <source>
        <tissue evidence="1">Leaves</tissue>
    </source>
</reference>